<feature type="region of interest" description="Disordered" evidence="1">
    <location>
        <begin position="1"/>
        <end position="32"/>
    </location>
</feature>
<protein>
    <submittedName>
        <fullName evidence="2">Uncharacterized protein</fullName>
    </submittedName>
</protein>
<accession>X1RCB8</accession>
<gene>
    <name evidence="2" type="ORF">S06H3_58236</name>
</gene>
<sequence length="32" mass="3811">INNKKKLLIKNAKSRNKTVNSRNLNNRLEKNF</sequence>
<feature type="non-terminal residue" evidence="2">
    <location>
        <position position="1"/>
    </location>
</feature>
<organism evidence="2">
    <name type="scientific">marine sediment metagenome</name>
    <dbReference type="NCBI Taxonomy" id="412755"/>
    <lineage>
        <taxon>unclassified sequences</taxon>
        <taxon>metagenomes</taxon>
        <taxon>ecological metagenomes</taxon>
    </lineage>
</organism>
<comment type="caution">
    <text evidence="2">The sequence shown here is derived from an EMBL/GenBank/DDBJ whole genome shotgun (WGS) entry which is preliminary data.</text>
</comment>
<dbReference type="AlphaFoldDB" id="X1RCB8"/>
<feature type="compositionally biased region" description="Basic residues" evidence="1">
    <location>
        <begin position="1"/>
        <end position="16"/>
    </location>
</feature>
<evidence type="ECO:0000313" key="2">
    <source>
        <dbReference type="EMBL" id="GAI53234.1"/>
    </source>
</evidence>
<feature type="compositionally biased region" description="Polar residues" evidence="1">
    <location>
        <begin position="17"/>
        <end position="26"/>
    </location>
</feature>
<evidence type="ECO:0000256" key="1">
    <source>
        <dbReference type="SAM" id="MobiDB-lite"/>
    </source>
</evidence>
<proteinExistence type="predicted"/>
<name>X1RCB8_9ZZZZ</name>
<dbReference type="EMBL" id="BARV01037678">
    <property type="protein sequence ID" value="GAI53234.1"/>
    <property type="molecule type" value="Genomic_DNA"/>
</dbReference>
<reference evidence="2" key="1">
    <citation type="journal article" date="2014" name="Front. Microbiol.">
        <title>High frequency of phylogenetically diverse reductive dehalogenase-homologous genes in deep subseafloor sedimentary metagenomes.</title>
        <authorList>
            <person name="Kawai M."/>
            <person name="Futagami T."/>
            <person name="Toyoda A."/>
            <person name="Takaki Y."/>
            <person name="Nishi S."/>
            <person name="Hori S."/>
            <person name="Arai W."/>
            <person name="Tsubouchi T."/>
            <person name="Morono Y."/>
            <person name="Uchiyama I."/>
            <person name="Ito T."/>
            <person name="Fujiyama A."/>
            <person name="Inagaki F."/>
            <person name="Takami H."/>
        </authorList>
    </citation>
    <scope>NUCLEOTIDE SEQUENCE</scope>
    <source>
        <strain evidence="2">Expedition CK06-06</strain>
    </source>
</reference>